<evidence type="ECO:0000256" key="3">
    <source>
        <dbReference type="ARBA" id="ARBA00022982"/>
    </source>
</evidence>
<keyword evidence="3" id="KW-0249">Electron transport</keyword>
<dbReference type="GO" id="GO:0015035">
    <property type="term" value="F:protein-disulfide reductase activity"/>
    <property type="evidence" value="ECO:0007669"/>
    <property type="project" value="UniProtKB-UniRule"/>
</dbReference>
<dbReference type="STRING" id="1073327.SAMN04488108_3598"/>
<dbReference type="Gene3D" id="3.40.30.10">
    <property type="entry name" value="Glutaredoxin"/>
    <property type="match status" value="1"/>
</dbReference>
<reference evidence="12" key="1">
    <citation type="submission" date="2016-12" db="EMBL/GenBank/DDBJ databases">
        <authorList>
            <person name="Varghese N."/>
            <person name="Submissions S."/>
        </authorList>
    </citation>
    <scope>NUCLEOTIDE SEQUENCE [LARGE SCALE GENOMIC DNA]</scope>
    <source>
        <strain evidence="12">DSM 25035</strain>
    </source>
</reference>
<evidence type="ECO:0000259" key="10">
    <source>
        <dbReference type="PROSITE" id="PS51352"/>
    </source>
</evidence>
<dbReference type="PANTHER" id="PTHR45663">
    <property type="entry name" value="GEO12009P1"/>
    <property type="match status" value="1"/>
</dbReference>
<evidence type="ECO:0000256" key="5">
    <source>
        <dbReference type="ARBA" id="ARBA00023284"/>
    </source>
</evidence>
<protein>
    <recommendedName>
        <fullName evidence="6 7">Thioredoxin</fullName>
    </recommendedName>
</protein>
<sequence length="106" mass="11375">MAKAIEITDANFEEVIKSDQPILVDFWAEWCGPCKMIGPVVEELAGDYEGKAVIGKVDVDSNPGVAQAFGIRSIPTLLFFKGGQIVDKQVGAVPKAVLSQKLDAQL</sequence>
<evidence type="ECO:0000256" key="9">
    <source>
        <dbReference type="PIRSR" id="PIRSR000077-4"/>
    </source>
</evidence>
<dbReference type="CDD" id="cd02947">
    <property type="entry name" value="TRX_family"/>
    <property type="match status" value="1"/>
</dbReference>
<dbReference type="PIRSF" id="PIRSF000077">
    <property type="entry name" value="Thioredoxin"/>
    <property type="match status" value="1"/>
</dbReference>
<dbReference type="Proteomes" id="UP000184609">
    <property type="component" value="Unassembled WGS sequence"/>
</dbReference>
<evidence type="ECO:0000256" key="6">
    <source>
        <dbReference type="NCBIfam" id="TIGR01068"/>
    </source>
</evidence>
<dbReference type="PRINTS" id="PR00421">
    <property type="entry name" value="THIOREDOXIN"/>
</dbReference>
<accession>A0A1M7ZIK0</accession>
<evidence type="ECO:0000256" key="8">
    <source>
        <dbReference type="PIRSR" id="PIRSR000077-1"/>
    </source>
</evidence>
<dbReference type="PROSITE" id="PS00194">
    <property type="entry name" value="THIOREDOXIN_1"/>
    <property type="match status" value="1"/>
</dbReference>
<keyword evidence="4 9" id="KW-1015">Disulfide bond</keyword>
<dbReference type="InterPro" id="IPR013766">
    <property type="entry name" value="Thioredoxin_domain"/>
</dbReference>
<dbReference type="SUPFAM" id="SSF52833">
    <property type="entry name" value="Thioredoxin-like"/>
    <property type="match status" value="1"/>
</dbReference>
<dbReference type="PANTHER" id="PTHR45663:SF11">
    <property type="entry name" value="GEO12009P1"/>
    <property type="match status" value="1"/>
</dbReference>
<feature type="site" description="Deprotonates C-terminal active site Cys" evidence="8">
    <location>
        <position position="25"/>
    </location>
</feature>
<proteinExistence type="inferred from homology"/>
<feature type="active site" description="Nucleophile" evidence="8">
    <location>
        <position position="31"/>
    </location>
</feature>
<keyword evidence="5 9" id="KW-0676">Redox-active center</keyword>
<dbReference type="NCBIfam" id="TIGR01068">
    <property type="entry name" value="thioredoxin"/>
    <property type="match status" value="1"/>
</dbReference>
<name>A0A1M7ZIK0_9BACT</name>
<dbReference type="Pfam" id="PF00085">
    <property type="entry name" value="Thioredoxin"/>
    <property type="match status" value="1"/>
</dbReference>
<dbReference type="GO" id="GO:0005829">
    <property type="term" value="C:cytosol"/>
    <property type="evidence" value="ECO:0007669"/>
    <property type="project" value="TreeGrafter"/>
</dbReference>
<evidence type="ECO:0000256" key="7">
    <source>
        <dbReference type="PIRNR" id="PIRNR000077"/>
    </source>
</evidence>
<feature type="active site" description="Nucleophile" evidence="8">
    <location>
        <position position="34"/>
    </location>
</feature>
<comment type="similarity">
    <text evidence="1 7">Belongs to the thioredoxin family.</text>
</comment>
<organism evidence="11 12">
    <name type="scientific">Algoriphagus zhangzhouensis</name>
    <dbReference type="NCBI Taxonomy" id="1073327"/>
    <lineage>
        <taxon>Bacteria</taxon>
        <taxon>Pseudomonadati</taxon>
        <taxon>Bacteroidota</taxon>
        <taxon>Cytophagia</taxon>
        <taxon>Cytophagales</taxon>
        <taxon>Cyclobacteriaceae</taxon>
        <taxon>Algoriphagus</taxon>
    </lineage>
</organism>
<dbReference type="GO" id="GO:0045454">
    <property type="term" value="P:cell redox homeostasis"/>
    <property type="evidence" value="ECO:0007669"/>
    <property type="project" value="TreeGrafter"/>
</dbReference>
<dbReference type="FunFam" id="3.40.30.10:FF:000001">
    <property type="entry name" value="Thioredoxin"/>
    <property type="match status" value="1"/>
</dbReference>
<evidence type="ECO:0000256" key="2">
    <source>
        <dbReference type="ARBA" id="ARBA00022448"/>
    </source>
</evidence>
<evidence type="ECO:0000256" key="4">
    <source>
        <dbReference type="ARBA" id="ARBA00023157"/>
    </source>
</evidence>
<dbReference type="InterPro" id="IPR017937">
    <property type="entry name" value="Thioredoxin_CS"/>
</dbReference>
<keyword evidence="12" id="KW-1185">Reference proteome</keyword>
<evidence type="ECO:0000313" key="11">
    <source>
        <dbReference type="EMBL" id="SHO64704.1"/>
    </source>
</evidence>
<dbReference type="AlphaFoldDB" id="A0A1M7ZIK0"/>
<dbReference type="InterPro" id="IPR005746">
    <property type="entry name" value="Thioredoxin"/>
</dbReference>
<gene>
    <name evidence="11" type="ORF">SAMN04488108_3598</name>
</gene>
<dbReference type="EMBL" id="FRXN01000006">
    <property type="protein sequence ID" value="SHO64704.1"/>
    <property type="molecule type" value="Genomic_DNA"/>
</dbReference>
<keyword evidence="2" id="KW-0813">Transport</keyword>
<evidence type="ECO:0000256" key="1">
    <source>
        <dbReference type="ARBA" id="ARBA00008987"/>
    </source>
</evidence>
<evidence type="ECO:0000313" key="12">
    <source>
        <dbReference type="Proteomes" id="UP000184609"/>
    </source>
</evidence>
<dbReference type="RefSeq" id="WP_073573212.1">
    <property type="nucleotide sequence ID" value="NZ_FRXN01000006.1"/>
</dbReference>
<feature type="domain" description="Thioredoxin" evidence="10">
    <location>
        <begin position="1"/>
        <end position="106"/>
    </location>
</feature>
<feature type="site" description="Contributes to redox potential value" evidence="8">
    <location>
        <position position="32"/>
    </location>
</feature>
<dbReference type="InterPro" id="IPR036249">
    <property type="entry name" value="Thioredoxin-like_sf"/>
</dbReference>
<dbReference type="PROSITE" id="PS51352">
    <property type="entry name" value="THIOREDOXIN_2"/>
    <property type="match status" value="1"/>
</dbReference>
<feature type="disulfide bond" description="Redox-active" evidence="9">
    <location>
        <begin position="31"/>
        <end position="34"/>
    </location>
</feature>
<dbReference type="OrthoDB" id="9790390at2"/>
<feature type="site" description="Contributes to redox potential value" evidence="8">
    <location>
        <position position="33"/>
    </location>
</feature>